<gene>
    <name evidence="2" type="ORF">E4U42_004619</name>
</gene>
<organism evidence="2 3">
    <name type="scientific">Claviceps africana</name>
    <dbReference type="NCBI Taxonomy" id="83212"/>
    <lineage>
        <taxon>Eukaryota</taxon>
        <taxon>Fungi</taxon>
        <taxon>Dikarya</taxon>
        <taxon>Ascomycota</taxon>
        <taxon>Pezizomycotina</taxon>
        <taxon>Sordariomycetes</taxon>
        <taxon>Hypocreomycetidae</taxon>
        <taxon>Hypocreales</taxon>
        <taxon>Clavicipitaceae</taxon>
        <taxon>Claviceps</taxon>
    </lineage>
</organism>
<dbReference type="GO" id="GO:0006749">
    <property type="term" value="P:glutathione metabolic process"/>
    <property type="evidence" value="ECO:0007669"/>
    <property type="project" value="TreeGrafter"/>
</dbReference>
<dbReference type="SUPFAM" id="SSF52833">
    <property type="entry name" value="Thioredoxin-like"/>
    <property type="match status" value="1"/>
</dbReference>
<dbReference type="Gene3D" id="3.40.30.10">
    <property type="entry name" value="Glutaredoxin"/>
    <property type="match status" value="1"/>
</dbReference>
<dbReference type="GO" id="GO:0005777">
    <property type="term" value="C:peroxisome"/>
    <property type="evidence" value="ECO:0007669"/>
    <property type="project" value="TreeGrafter"/>
</dbReference>
<dbReference type="PANTHER" id="PTHR42943">
    <property type="entry name" value="GLUTATHIONE S-TRANSFERASE KAPPA"/>
    <property type="match status" value="1"/>
</dbReference>
<keyword evidence="3" id="KW-1185">Reference proteome</keyword>
<dbReference type="InterPro" id="IPR036249">
    <property type="entry name" value="Thioredoxin-like_sf"/>
</dbReference>
<reference evidence="2" key="1">
    <citation type="journal article" date="2020" name="bioRxiv">
        <title>Whole genome comparisons of ergot fungi reveals the divergence and evolution of species within the genus Claviceps are the result of varying mechanisms driving genome evolution and host range expansion.</title>
        <authorList>
            <person name="Wyka S.A."/>
            <person name="Mondo S.J."/>
            <person name="Liu M."/>
            <person name="Dettman J."/>
            <person name="Nalam V."/>
            <person name="Broders K.D."/>
        </authorList>
    </citation>
    <scope>NUCLEOTIDE SEQUENCE</scope>
    <source>
        <strain evidence="2">CCC 489</strain>
    </source>
</reference>
<dbReference type="GO" id="GO:0004364">
    <property type="term" value="F:glutathione transferase activity"/>
    <property type="evidence" value="ECO:0007669"/>
    <property type="project" value="TreeGrafter"/>
</dbReference>
<dbReference type="Proteomes" id="UP000811619">
    <property type="component" value="Unassembled WGS sequence"/>
</dbReference>
<dbReference type="AlphaFoldDB" id="A0A8K0NI26"/>
<dbReference type="InterPro" id="IPR001853">
    <property type="entry name" value="DSBA-like_thioredoxin_dom"/>
</dbReference>
<feature type="domain" description="DSBA-like thioredoxin" evidence="1">
    <location>
        <begin position="6"/>
        <end position="210"/>
    </location>
</feature>
<comment type="caution">
    <text evidence="2">The sequence shown here is derived from an EMBL/GenBank/DDBJ whole genome shotgun (WGS) entry which is preliminary data.</text>
</comment>
<dbReference type="GO" id="GO:0005739">
    <property type="term" value="C:mitochondrion"/>
    <property type="evidence" value="ECO:0007669"/>
    <property type="project" value="TreeGrafter"/>
</dbReference>
<dbReference type="OrthoDB" id="4664297at2759"/>
<dbReference type="Pfam" id="PF01323">
    <property type="entry name" value="DSBA"/>
    <property type="match status" value="1"/>
</dbReference>
<sequence>MGRGRIDCYLDIASLFSYVCFEDLWPNLDTLAAHGVQVEFHPVFLGGIMHLTGNKPPWTLAAKSEYLARDAARAASRVGITRFATPPDLMSRARTQSALRALLFIKANFPAETFLSALRFLLHRFWTPPNADVVGEDGLRGLLAEATRRRGGDRLFGPAEVDGIMDGRAQMKGRLVEETRRAVDAGAFGCPWLLVADSEGRVEPFFGSDRYVCIFVSSLPIW</sequence>
<evidence type="ECO:0000313" key="3">
    <source>
        <dbReference type="Proteomes" id="UP000811619"/>
    </source>
</evidence>
<evidence type="ECO:0000259" key="1">
    <source>
        <dbReference type="Pfam" id="PF01323"/>
    </source>
</evidence>
<dbReference type="PANTHER" id="PTHR42943:SF13">
    <property type="entry name" value="GLUTATHIONE S-TRANSFERASE KAPPA-RELATED"/>
    <property type="match status" value="1"/>
</dbReference>
<dbReference type="InterPro" id="IPR051924">
    <property type="entry name" value="GST_Kappa/NadH"/>
</dbReference>
<proteinExistence type="predicted"/>
<dbReference type="EMBL" id="SRPY01000413">
    <property type="protein sequence ID" value="KAG5924516.1"/>
    <property type="molecule type" value="Genomic_DNA"/>
</dbReference>
<protein>
    <recommendedName>
        <fullName evidence="1">DSBA-like thioredoxin domain-containing protein</fullName>
    </recommendedName>
</protein>
<accession>A0A8K0NI26</accession>
<evidence type="ECO:0000313" key="2">
    <source>
        <dbReference type="EMBL" id="KAG5924516.1"/>
    </source>
</evidence>
<dbReference type="GO" id="GO:0004602">
    <property type="term" value="F:glutathione peroxidase activity"/>
    <property type="evidence" value="ECO:0007669"/>
    <property type="project" value="TreeGrafter"/>
</dbReference>
<name>A0A8K0NI26_9HYPO</name>